<protein>
    <submittedName>
        <fullName evidence="1">Uncharacterized protein</fullName>
    </submittedName>
</protein>
<dbReference type="Proteomes" id="UP000523821">
    <property type="component" value="Unassembled WGS sequence"/>
</dbReference>
<dbReference type="EMBL" id="JACHOO010000018">
    <property type="protein sequence ID" value="MBB5755277.1"/>
    <property type="molecule type" value="Genomic_DNA"/>
</dbReference>
<keyword evidence="2" id="KW-1185">Reference proteome</keyword>
<name>A0A7W9FR04_9HYPH</name>
<gene>
    <name evidence="1" type="ORF">GGQ63_004380</name>
</gene>
<evidence type="ECO:0000313" key="1">
    <source>
        <dbReference type="EMBL" id="MBB5755277.1"/>
    </source>
</evidence>
<dbReference type="AlphaFoldDB" id="A0A7W9FR04"/>
<comment type="caution">
    <text evidence="1">The sequence shown here is derived from an EMBL/GenBank/DDBJ whole genome shotgun (WGS) entry which is preliminary data.</text>
</comment>
<accession>A0A7W9FR04</accession>
<evidence type="ECO:0000313" key="2">
    <source>
        <dbReference type="Proteomes" id="UP000523821"/>
    </source>
</evidence>
<proteinExistence type="predicted"/>
<reference evidence="1 2" key="1">
    <citation type="submission" date="2020-08" db="EMBL/GenBank/DDBJ databases">
        <title>Genomic Encyclopedia of Type Strains, Phase IV (KMG-IV): sequencing the most valuable type-strain genomes for metagenomic binning, comparative biology and taxonomic classification.</title>
        <authorList>
            <person name="Goeker M."/>
        </authorList>
    </citation>
    <scope>NUCLEOTIDE SEQUENCE [LARGE SCALE GENOMIC DNA]</scope>
    <source>
        <strain evidence="1 2">DSM 16268</strain>
    </source>
</reference>
<dbReference type="RefSeq" id="WP_183858709.1">
    <property type="nucleotide sequence ID" value="NZ_JACHOO010000018.1"/>
</dbReference>
<organism evidence="1 2">
    <name type="scientific">Prosthecomicrobium pneumaticum</name>
    <dbReference type="NCBI Taxonomy" id="81895"/>
    <lineage>
        <taxon>Bacteria</taxon>
        <taxon>Pseudomonadati</taxon>
        <taxon>Pseudomonadota</taxon>
        <taxon>Alphaproteobacteria</taxon>
        <taxon>Hyphomicrobiales</taxon>
        <taxon>Kaistiaceae</taxon>
        <taxon>Prosthecomicrobium</taxon>
    </lineage>
</organism>
<sequence length="87" mass="8870">MPATDDFAHNTAGLSSPFEHGVAVAPSDAEDLPHLARALFVGAEGDLAVVTKGGETLLFAGMRGWLPGRIARVKATGTSAGAIVAVW</sequence>